<dbReference type="InterPro" id="IPR021788">
    <property type="entry name" value="CPP1-like"/>
</dbReference>
<dbReference type="PANTHER" id="PTHR33372">
    <property type="match status" value="1"/>
</dbReference>
<protein>
    <submittedName>
        <fullName evidence="2">Uncharacterized protein</fullName>
    </submittedName>
</protein>
<dbReference type="AlphaFoldDB" id="A0A8T2SRM6"/>
<feature type="transmembrane region" description="Helical" evidence="1">
    <location>
        <begin position="236"/>
        <end position="256"/>
    </location>
</feature>
<proteinExistence type="predicted"/>
<dbReference type="InterPro" id="IPR036869">
    <property type="entry name" value="J_dom_sf"/>
</dbReference>
<reference evidence="2" key="1">
    <citation type="submission" date="2021-08" db="EMBL/GenBank/DDBJ databases">
        <title>WGS assembly of Ceratopteris richardii.</title>
        <authorList>
            <person name="Marchant D.B."/>
            <person name="Chen G."/>
            <person name="Jenkins J."/>
            <person name="Shu S."/>
            <person name="Leebens-Mack J."/>
            <person name="Grimwood J."/>
            <person name="Schmutz J."/>
            <person name="Soltis P."/>
            <person name="Soltis D."/>
            <person name="Chen Z.-H."/>
        </authorList>
    </citation>
    <scope>NUCLEOTIDE SEQUENCE</scope>
    <source>
        <strain evidence="2">Whitten #5841</strain>
        <tissue evidence="2">Leaf</tissue>
    </source>
</reference>
<dbReference type="PANTHER" id="PTHR33372:SF10">
    <property type="entry name" value="OS03G0137300 PROTEIN"/>
    <property type="match status" value="1"/>
</dbReference>
<evidence type="ECO:0000313" key="2">
    <source>
        <dbReference type="EMBL" id="KAH7366354.1"/>
    </source>
</evidence>
<dbReference type="Proteomes" id="UP000825935">
    <property type="component" value="Chromosome 18"/>
</dbReference>
<dbReference type="OMA" id="YIAADWK"/>
<keyword evidence="1" id="KW-0472">Membrane</keyword>
<evidence type="ECO:0000313" key="3">
    <source>
        <dbReference type="Proteomes" id="UP000825935"/>
    </source>
</evidence>
<feature type="transmembrane region" description="Helical" evidence="1">
    <location>
        <begin position="268"/>
        <end position="288"/>
    </location>
</feature>
<keyword evidence="3" id="KW-1185">Reference proteome</keyword>
<dbReference type="GO" id="GO:0031969">
    <property type="term" value="C:chloroplast membrane"/>
    <property type="evidence" value="ECO:0007669"/>
    <property type="project" value="TreeGrafter"/>
</dbReference>
<keyword evidence="1" id="KW-1133">Transmembrane helix</keyword>
<dbReference type="Gene3D" id="1.10.287.110">
    <property type="entry name" value="DnaJ domain"/>
    <property type="match status" value="1"/>
</dbReference>
<accession>A0A8T2SRM6</accession>
<dbReference type="OrthoDB" id="513574at2759"/>
<evidence type="ECO:0000256" key="1">
    <source>
        <dbReference type="SAM" id="Phobius"/>
    </source>
</evidence>
<gene>
    <name evidence="2" type="ORF">KP509_18G074800</name>
</gene>
<organism evidence="2 3">
    <name type="scientific">Ceratopteris richardii</name>
    <name type="common">Triangle waterfern</name>
    <dbReference type="NCBI Taxonomy" id="49495"/>
    <lineage>
        <taxon>Eukaryota</taxon>
        <taxon>Viridiplantae</taxon>
        <taxon>Streptophyta</taxon>
        <taxon>Embryophyta</taxon>
        <taxon>Tracheophyta</taxon>
        <taxon>Polypodiopsida</taxon>
        <taxon>Polypodiidae</taxon>
        <taxon>Polypodiales</taxon>
        <taxon>Pteridineae</taxon>
        <taxon>Pteridaceae</taxon>
        <taxon>Parkerioideae</taxon>
        <taxon>Ceratopteris</taxon>
    </lineage>
</organism>
<comment type="caution">
    <text evidence="2">The sequence shown here is derived from an EMBL/GenBank/DDBJ whole genome shotgun (WGS) entry which is preliminary data.</text>
</comment>
<dbReference type="Pfam" id="PF11833">
    <property type="entry name" value="CPP1-like"/>
    <property type="match status" value="1"/>
</dbReference>
<sequence>MAPTFHVLSHRSAFSRTPYLIHKFFGLVTTKNLQNGFSSTKTLSFCVPSARRELGLLYIAADWKAEEPLPSEMSKESALRILGVSEGDSFEEIIRAKSSLLTKHGGDSEFSLQVEAAYDVLLMGSLIKRKLGKVVDSSILYADVKKTNSFSGVGGVQWLTEVISSVPVAVEAPTLTDFGTRSAVFAGLTIYSFASGISSDSSLNQSDAPHVVLAIGVGASIYFLRQKNVNFGKAVMLTVAALAAGSVLGGAFQSWLRVDLVPIFGVHSPSVIVSEFVLVSLWISSLCLH</sequence>
<name>A0A8T2SRM6_CERRI</name>
<keyword evidence="1" id="KW-0812">Transmembrane</keyword>
<dbReference type="EMBL" id="CM035423">
    <property type="protein sequence ID" value="KAH7366354.1"/>
    <property type="molecule type" value="Genomic_DNA"/>
</dbReference>